<keyword evidence="1" id="KW-1133">Transmembrane helix</keyword>
<evidence type="ECO:0000313" key="2">
    <source>
        <dbReference type="EMBL" id="RGV19939.1"/>
    </source>
</evidence>
<name>A0A412W6S4_9BACT</name>
<reference evidence="2 3" key="1">
    <citation type="submission" date="2018-08" db="EMBL/GenBank/DDBJ databases">
        <title>A genome reference for cultivated species of the human gut microbiota.</title>
        <authorList>
            <person name="Zou Y."/>
            <person name="Xue W."/>
            <person name="Luo G."/>
        </authorList>
    </citation>
    <scope>NUCLEOTIDE SEQUENCE [LARGE SCALE GENOMIC DNA]</scope>
    <source>
        <strain evidence="2 3">AF14-6AC</strain>
    </source>
</reference>
<protein>
    <submittedName>
        <fullName evidence="2">Uncharacterized protein</fullName>
    </submittedName>
</protein>
<dbReference type="AlphaFoldDB" id="A0A412W6S4"/>
<dbReference type="EMBL" id="QRYW01000044">
    <property type="protein sequence ID" value="RGV19939.1"/>
    <property type="molecule type" value="Genomic_DNA"/>
</dbReference>
<dbReference type="Proteomes" id="UP000283426">
    <property type="component" value="Unassembled WGS sequence"/>
</dbReference>
<evidence type="ECO:0000256" key="1">
    <source>
        <dbReference type="SAM" id="Phobius"/>
    </source>
</evidence>
<keyword evidence="1" id="KW-0812">Transmembrane</keyword>
<proteinExistence type="predicted"/>
<organism evidence="2 3">
    <name type="scientific">Odoribacter splanchnicus</name>
    <dbReference type="NCBI Taxonomy" id="28118"/>
    <lineage>
        <taxon>Bacteria</taxon>
        <taxon>Pseudomonadati</taxon>
        <taxon>Bacteroidota</taxon>
        <taxon>Bacteroidia</taxon>
        <taxon>Bacteroidales</taxon>
        <taxon>Odoribacteraceae</taxon>
        <taxon>Odoribacter</taxon>
    </lineage>
</organism>
<evidence type="ECO:0000313" key="3">
    <source>
        <dbReference type="Proteomes" id="UP000283426"/>
    </source>
</evidence>
<keyword evidence="1" id="KW-0472">Membrane</keyword>
<sequence>MKASRCKYKIQIYNQIRIKVSIPLSPGGRVVAGSNPVIPTLKIKRLDQKPDLFFIVAIKVLLRFLGNLMHQILMAILNSFGIISFNQL</sequence>
<gene>
    <name evidence="2" type="ORF">DWW24_17190</name>
</gene>
<feature type="transmembrane region" description="Helical" evidence="1">
    <location>
        <begin position="52"/>
        <end position="85"/>
    </location>
</feature>
<accession>A0A412W6S4</accession>
<comment type="caution">
    <text evidence="2">The sequence shown here is derived from an EMBL/GenBank/DDBJ whole genome shotgun (WGS) entry which is preliminary data.</text>
</comment>